<keyword evidence="2" id="KW-1185">Reference proteome</keyword>
<reference evidence="1 2" key="1">
    <citation type="journal article" date="2015" name="Genome Announc.">
        <title>Expanding the biotechnology potential of lactobacilli through comparative genomics of 213 strains and associated genera.</title>
        <authorList>
            <person name="Sun Z."/>
            <person name="Harris H.M."/>
            <person name="McCann A."/>
            <person name="Guo C."/>
            <person name="Argimon S."/>
            <person name="Zhang W."/>
            <person name="Yang X."/>
            <person name="Jeffery I.B."/>
            <person name="Cooney J.C."/>
            <person name="Kagawa T.F."/>
            <person name="Liu W."/>
            <person name="Song Y."/>
            <person name="Salvetti E."/>
            <person name="Wrobel A."/>
            <person name="Rasinkangas P."/>
            <person name="Parkhill J."/>
            <person name="Rea M.C."/>
            <person name="O'Sullivan O."/>
            <person name="Ritari J."/>
            <person name="Douillard F.P."/>
            <person name="Paul Ross R."/>
            <person name="Yang R."/>
            <person name="Briner A.E."/>
            <person name="Felis G.E."/>
            <person name="de Vos W.M."/>
            <person name="Barrangou R."/>
            <person name="Klaenhammer T.R."/>
            <person name="Caufield P.W."/>
            <person name="Cui Y."/>
            <person name="Zhang H."/>
            <person name="O'Toole P.W."/>
        </authorList>
    </citation>
    <scope>NUCLEOTIDE SEQUENCE [LARGE SCALE GENOMIC DNA]</scope>
    <source>
        <strain evidence="1 2">DSM 16043</strain>
    </source>
</reference>
<dbReference type="PATRIC" id="fig|1423763.3.peg.768"/>
<evidence type="ECO:0000313" key="1">
    <source>
        <dbReference type="EMBL" id="KRL89586.1"/>
    </source>
</evidence>
<name>A0A0R1UG69_9LACO</name>
<dbReference type="RefSeq" id="WP_057799103.1">
    <property type="nucleotide sequence ID" value="NZ_AZFM01000021.1"/>
</dbReference>
<gene>
    <name evidence="1" type="ORF">FC46_GL000761</name>
</gene>
<dbReference type="OrthoDB" id="10007873at2"/>
<organism evidence="1 2">
    <name type="scientific">Lactobacillus kalixensis DSM 16043</name>
    <dbReference type="NCBI Taxonomy" id="1423763"/>
    <lineage>
        <taxon>Bacteria</taxon>
        <taxon>Bacillati</taxon>
        <taxon>Bacillota</taxon>
        <taxon>Bacilli</taxon>
        <taxon>Lactobacillales</taxon>
        <taxon>Lactobacillaceae</taxon>
        <taxon>Lactobacillus</taxon>
    </lineage>
</organism>
<comment type="caution">
    <text evidence="1">The sequence shown here is derived from an EMBL/GenBank/DDBJ whole genome shotgun (WGS) entry which is preliminary data.</text>
</comment>
<dbReference type="AlphaFoldDB" id="A0A0R1UG69"/>
<accession>A0A0R1UG69</accession>
<protein>
    <submittedName>
        <fullName evidence="1">Uncharacterized protein</fullName>
    </submittedName>
</protein>
<evidence type="ECO:0000313" key="2">
    <source>
        <dbReference type="Proteomes" id="UP000051036"/>
    </source>
</evidence>
<sequence>MTKNYQKMSKHDYWVINKNLNNDHFDYHPEKYLMKRNLYLPNWRKKLYCSFNKRDTNRLARALSRISSLTLLQAKYVICASKWWEHTYFVTNIINLFDPGLAKKIVKDLDILDDGGPTNAARVNSPEYRKALSLKFSSAMRKKIVHPNGSITIELDTENEPDILKSTPEEKEVFDKEVREYKALIGQELADFCRKHKECQSFLILYLRIWSHNYIHYSYHADYRVVSREIMKAADDLKAKDFQALAKDFEKFYGWWD</sequence>
<proteinExistence type="predicted"/>
<dbReference type="Proteomes" id="UP000051036">
    <property type="component" value="Unassembled WGS sequence"/>
</dbReference>
<dbReference type="EMBL" id="AZFM01000021">
    <property type="protein sequence ID" value="KRL89586.1"/>
    <property type="molecule type" value="Genomic_DNA"/>
</dbReference>